<keyword evidence="2" id="KW-1185">Reference proteome</keyword>
<gene>
    <name evidence="1" type="ORF">CBW46_004285</name>
</gene>
<protein>
    <submittedName>
        <fullName evidence="1">Uncharacterized protein</fullName>
    </submittedName>
</protein>
<dbReference type="OrthoDB" id="2653288at2"/>
<sequence length="64" mass="7191">MKAGDELVHDRDFEQAKKHGYPVKAVQDDMVVYPAGRVTAFSEHHVSIEGKRLLRSASHFVVAE</sequence>
<dbReference type="EMBL" id="NHRJ02000002">
    <property type="protein sequence ID" value="PZE21649.1"/>
    <property type="molecule type" value="Genomic_DNA"/>
</dbReference>
<dbReference type="AlphaFoldDB" id="A0A2W1NAG4"/>
<dbReference type="RefSeq" id="WP_089198791.1">
    <property type="nucleotide sequence ID" value="NZ_NHRJ02000002.1"/>
</dbReference>
<evidence type="ECO:0000313" key="2">
    <source>
        <dbReference type="Proteomes" id="UP000214746"/>
    </source>
</evidence>
<name>A0A2W1NAG4_PAEXE</name>
<dbReference type="Proteomes" id="UP000214746">
    <property type="component" value="Unassembled WGS sequence"/>
</dbReference>
<proteinExistence type="predicted"/>
<comment type="caution">
    <text evidence="1">The sequence shown here is derived from an EMBL/GenBank/DDBJ whole genome shotgun (WGS) entry which is preliminary data.</text>
</comment>
<reference evidence="1" key="1">
    <citation type="submission" date="2018-06" db="EMBL/GenBank/DDBJ databases">
        <title>Paenibacillus xerothermodurans sp. nov. an extremely dry heat resistant spore forming bacterium isolated from the soil of Cape Canaveral, Florida.</title>
        <authorList>
            <person name="Seuylemezian A."/>
            <person name="Kaur N."/>
            <person name="Patil P."/>
            <person name="Patil P."/>
            <person name="Mayilraj S."/>
            <person name="Vaishampayan P."/>
        </authorList>
    </citation>
    <scope>NUCLEOTIDE SEQUENCE [LARGE SCALE GENOMIC DNA]</scope>
    <source>
        <strain evidence="1">ATCC 27380</strain>
    </source>
</reference>
<accession>A0A2W1NAG4</accession>
<organism evidence="1 2">
    <name type="scientific">Paenibacillus xerothermodurans</name>
    <dbReference type="NCBI Taxonomy" id="1977292"/>
    <lineage>
        <taxon>Bacteria</taxon>
        <taxon>Bacillati</taxon>
        <taxon>Bacillota</taxon>
        <taxon>Bacilli</taxon>
        <taxon>Bacillales</taxon>
        <taxon>Paenibacillaceae</taxon>
        <taxon>Paenibacillus</taxon>
    </lineage>
</organism>
<evidence type="ECO:0000313" key="1">
    <source>
        <dbReference type="EMBL" id="PZE21649.1"/>
    </source>
</evidence>